<organism evidence="2 3">
    <name type="scientific">Parthenolecanium corni</name>
    <dbReference type="NCBI Taxonomy" id="536013"/>
    <lineage>
        <taxon>Eukaryota</taxon>
        <taxon>Metazoa</taxon>
        <taxon>Ecdysozoa</taxon>
        <taxon>Arthropoda</taxon>
        <taxon>Hexapoda</taxon>
        <taxon>Insecta</taxon>
        <taxon>Pterygota</taxon>
        <taxon>Neoptera</taxon>
        <taxon>Paraneoptera</taxon>
        <taxon>Hemiptera</taxon>
        <taxon>Sternorrhyncha</taxon>
        <taxon>Coccoidea</taxon>
        <taxon>Coccidae</taxon>
        <taxon>Parthenolecanium</taxon>
    </lineage>
</organism>
<comment type="caution">
    <text evidence="2">The sequence shown here is derived from an EMBL/GenBank/DDBJ whole genome shotgun (WGS) entry which is preliminary data.</text>
</comment>
<name>A0AAN9Y584_9HEMI</name>
<dbReference type="EMBL" id="JBBCAQ010000017">
    <property type="protein sequence ID" value="KAK7597829.1"/>
    <property type="molecule type" value="Genomic_DNA"/>
</dbReference>
<evidence type="ECO:0000313" key="2">
    <source>
        <dbReference type="EMBL" id="KAK7597829.1"/>
    </source>
</evidence>
<gene>
    <name evidence="2" type="ORF">V9T40_010054</name>
</gene>
<proteinExistence type="predicted"/>
<dbReference type="AlphaFoldDB" id="A0AAN9Y584"/>
<sequence length="185" mass="20038">MDEPGRRIRKQDPVSTTGLGLPSTLDVSVHNSSEPCPHRQDLVAASVRRIGNSLDALLHESKRTSQVRAIKKSTTLVNQQSSDGLFISSDQIRYRKGAVTLHDICEEYIQFITVNSSADEQTVTTTSENGGDDQNAAPELEIIPVNVGTITAASSSAGEKRIAQISVITINENLARNSASVIRKR</sequence>
<feature type="region of interest" description="Disordered" evidence="1">
    <location>
        <begin position="1"/>
        <end position="22"/>
    </location>
</feature>
<dbReference type="Proteomes" id="UP001367676">
    <property type="component" value="Unassembled WGS sequence"/>
</dbReference>
<evidence type="ECO:0000256" key="1">
    <source>
        <dbReference type="SAM" id="MobiDB-lite"/>
    </source>
</evidence>
<feature type="compositionally biased region" description="Basic and acidic residues" evidence="1">
    <location>
        <begin position="1"/>
        <end position="12"/>
    </location>
</feature>
<evidence type="ECO:0000313" key="3">
    <source>
        <dbReference type="Proteomes" id="UP001367676"/>
    </source>
</evidence>
<accession>A0AAN9Y584</accession>
<reference evidence="2 3" key="1">
    <citation type="submission" date="2024-03" db="EMBL/GenBank/DDBJ databases">
        <title>Adaptation during the transition from Ophiocordyceps entomopathogen to insect associate is accompanied by gene loss and intensified selection.</title>
        <authorList>
            <person name="Ward C.M."/>
            <person name="Onetto C.A."/>
            <person name="Borneman A.R."/>
        </authorList>
    </citation>
    <scope>NUCLEOTIDE SEQUENCE [LARGE SCALE GENOMIC DNA]</scope>
    <source>
        <strain evidence="2">AWRI1</strain>
        <tissue evidence="2">Single Adult Female</tissue>
    </source>
</reference>
<protein>
    <submittedName>
        <fullName evidence="2">Uncharacterized protein</fullName>
    </submittedName>
</protein>
<keyword evidence="3" id="KW-1185">Reference proteome</keyword>